<dbReference type="AlphaFoldDB" id="W4L3W6"/>
<dbReference type="Proteomes" id="UP000019141">
    <property type="component" value="Unassembled WGS sequence"/>
</dbReference>
<dbReference type="Pfam" id="PF01425">
    <property type="entry name" value="Amidase"/>
    <property type="match status" value="1"/>
</dbReference>
<dbReference type="PANTHER" id="PTHR11895">
    <property type="entry name" value="TRANSAMIDASE"/>
    <property type="match status" value="1"/>
</dbReference>
<keyword evidence="3" id="KW-1185">Reference proteome</keyword>
<name>W4L3W6_ENTF1</name>
<dbReference type="InterPro" id="IPR036928">
    <property type="entry name" value="AS_sf"/>
</dbReference>
<comment type="caution">
    <text evidence="2">The sequence shown here is derived from an EMBL/GenBank/DDBJ whole genome shotgun (WGS) entry which is preliminary data.</text>
</comment>
<evidence type="ECO:0000259" key="1">
    <source>
        <dbReference type="Pfam" id="PF01425"/>
    </source>
</evidence>
<dbReference type="HOGENOM" id="CLU_009600_0_3_7"/>
<protein>
    <recommendedName>
        <fullName evidence="1">Amidase domain-containing protein</fullName>
    </recommendedName>
</protein>
<dbReference type="EMBL" id="AZHW01001523">
    <property type="protein sequence ID" value="ETW92350.1"/>
    <property type="molecule type" value="Genomic_DNA"/>
</dbReference>
<sequence length="472" mass="50289">MTEALHYHTITELAPLIESKALSPVEVTETLLKRIEAVDGHLKAYATVMAEQAMAQARAAEREIMDGTYRGPLHGVPVAVKDLCFTAGVRTMGGSAVYADFVPDFDATVVQRFHAAGAVMLGKLNLTEGAMAGYNPALQVPENPWKAGHWPGASSSGSGTAAAAGLAYGTLGSDTGGSIRYPSAVCGTVGLKPTWGRVSRYGVLDLAESLDHVGPLTRSSADAGIVLQAIAGLDPNDPTSLPDPVPDMLAGLGKGVQGLRIGWDATYANQDMAPDYAQAVAEGVRVMERLGAEIVPVSMPARLLEYLAAWPVLCTCEAFHAHRDHYPSQAESYGPWFRGWLERGAGVTGADYVQANALRAACVGELRVMMQGLDLFACPSTSQAAYPYTLEQAYGPIPPDRDPWQSRFTVPTDFAGLPTIALPCGLSEDGLPLSLQFVGHALSEPLLIQAGDAYERATEWHHLHPPEWWAQT</sequence>
<dbReference type="GO" id="GO:0003824">
    <property type="term" value="F:catalytic activity"/>
    <property type="evidence" value="ECO:0007669"/>
    <property type="project" value="InterPro"/>
</dbReference>
<dbReference type="InterPro" id="IPR023631">
    <property type="entry name" value="Amidase_dom"/>
</dbReference>
<proteinExistence type="predicted"/>
<dbReference type="InterPro" id="IPR000120">
    <property type="entry name" value="Amidase"/>
</dbReference>
<accession>W4L3W6</accession>
<feature type="domain" description="Amidase" evidence="1">
    <location>
        <begin position="26"/>
        <end position="447"/>
    </location>
</feature>
<dbReference type="PATRIC" id="fig|1429438.4.peg.8174"/>
<dbReference type="Gene3D" id="3.90.1300.10">
    <property type="entry name" value="Amidase signature (AS) domain"/>
    <property type="match status" value="1"/>
</dbReference>
<reference evidence="2 3" key="1">
    <citation type="journal article" date="2014" name="Nature">
        <title>An environmental bacterial taxon with a large and distinct metabolic repertoire.</title>
        <authorList>
            <person name="Wilson M.C."/>
            <person name="Mori T."/>
            <person name="Ruckert C."/>
            <person name="Uria A.R."/>
            <person name="Helf M.J."/>
            <person name="Takada K."/>
            <person name="Gernert C."/>
            <person name="Steffens U.A."/>
            <person name="Heycke N."/>
            <person name="Schmitt S."/>
            <person name="Rinke C."/>
            <person name="Helfrich E.J."/>
            <person name="Brachmann A.O."/>
            <person name="Gurgui C."/>
            <person name="Wakimoto T."/>
            <person name="Kracht M."/>
            <person name="Crusemann M."/>
            <person name="Hentschel U."/>
            <person name="Abe I."/>
            <person name="Matsunaga S."/>
            <person name="Kalinowski J."/>
            <person name="Takeyama H."/>
            <person name="Piel J."/>
        </authorList>
    </citation>
    <scope>NUCLEOTIDE SEQUENCE [LARGE SCALE GENOMIC DNA]</scope>
    <source>
        <strain evidence="3">TSY1</strain>
    </source>
</reference>
<evidence type="ECO:0000313" key="2">
    <source>
        <dbReference type="EMBL" id="ETW92350.1"/>
    </source>
</evidence>
<dbReference type="PANTHER" id="PTHR11895:SF176">
    <property type="entry name" value="AMIDASE AMID-RELATED"/>
    <property type="match status" value="1"/>
</dbReference>
<evidence type="ECO:0000313" key="3">
    <source>
        <dbReference type="Proteomes" id="UP000019141"/>
    </source>
</evidence>
<gene>
    <name evidence="2" type="ORF">ETSY1_44035</name>
</gene>
<dbReference type="SUPFAM" id="SSF75304">
    <property type="entry name" value="Amidase signature (AS) enzymes"/>
    <property type="match status" value="1"/>
</dbReference>
<organism evidence="2 3">
    <name type="scientific">Entotheonella factor</name>
    <dbReference type="NCBI Taxonomy" id="1429438"/>
    <lineage>
        <taxon>Bacteria</taxon>
        <taxon>Pseudomonadati</taxon>
        <taxon>Nitrospinota/Tectimicrobiota group</taxon>
        <taxon>Candidatus Tectimicrobiota</taxon>
        <taxon>Candidatus Entotheonellia</taxon>
        <taxon>Candidatus Entotheonellales</taxon>
        <taxon>Candidatus Entotheonellaceae</taxon>
        <taxon>Candidatus Entotheonella</taxon>
    </lineage>
</organism>